<dbReference type="PANTHER" id="PTHR28532">
    <property type="entry name" value="GEO13458P1"/>
    <property type="match status" value="1"/>
</dbReference>
<name>A0A2J7ZNV0_9CHLO</name>
<organism evidence="1 2">
    <name type="scientific">Tetrabaena socialis</name>
    <dbReference type="NCBI Taxonomy" id="47790"/>
    <lineage>
        <taxon>Eukaryota</taxon>
        <taxon>Viridiplantae</taxon>
        <taxon>Chlorophyta</taxon>
        <taxon>core chlorophytes</taxon>
        <taxon>Chlorophyceae</taxon>
        <taxon>CS clade</taxon>
        <taxon>Chlamydomonadales</taxon>
        <taxon>Tetrabaenaceae</taxon>
        <taxon>Tetrabaena</taxon>
    </lineage>
</organism>
<dbReference type="EMBL" id="PGGS01000754">
    <property type="protein sequence ID" value="PNH01945.1"/>
    <property type="molecule type" value="Genomic_DNA"/>
</dbReference>
<evidence type="ECO:0000313" key="2">
    <source>
        <dbReference type="Proteomes" id="UP000236333"/>
    </source>
</evidence>
<keyword evidence="2" id="KW-1185">Reference proteome</keyword>
<dbReference type="InterPro" id="IPR052436">
    <property type="entry name" value="LTO1_adapter"/>
</dbReference>
<evidence type="ECO:0000313" key="1">
    <source>
        <dbReference type="EMBL" id="PNH01945.1"/>
    </source>
</evidence>
<dbReference type="AlphaFoldDB" id="A0A2J7ZNV0"/>
<protein>
    <submittedName>
        <fullName evidence="1">Oral cancer-overexpressed protein 1</fullName>
    </submittedName>
</protein>
<dbReference type="OrthoDB" id="48036at2759"/>
<dbReference type="PANTHER" id="PTHR28532:SF1">
    <property type="entry name" value="ORAL CANCER OVEREXPRESSED 1"/>
    <property type="match status" value="1"/>
</dbReference>
<dbReference type="Proteomes" id="UP000236333">
    <property type="component" value="Unassembled WGS sequence"/>
</dbReference>
<gene>
    <name evidence="1" type="ORF">TSOC_012127</name>
</gene>
<comment type="caution">
    <text evidence="1">The sequence shown here is derived from an EMBL/GenBank/DDBJ whole genome shotgun (WGS) entry which is preliminary data.</text>
</comment>
<accession>A0A2J7ZNV0</accession>
<proteinExistence type="predicted"/>
<reference evidence="1 2" key="1">
    <citation type="journal article" date="2017" name="Mol. Biol. Evol.">
        <title>The 4-celled Tetrabaena socialis nuclear genome reveals the essential components for genetic control of cell number at the origin of multicellularity in the volvocine lineage.</title>
        <authorList>
            <person name="Featherston J."/>
            <person name="Arakaki Y."/>
            <person name="Hanschen E.R."/>
            <person name="Ferris P.J."/>
            <person name="Michod R.E."/>
            <person name="Olson B.J.S.C."/>
            <person name="Nozaki H."/>
            <person name="Durand P.M."/>
        </authorList>
    </citation>
    <scope>NUCLEOTIDE SEQUENCE [LARGE SCALE GENOMIC DNA]</scope>
    <source>
        <strain evidence="1 2">NIES-571</strain>
    </source>
</reference>
<sequence>MSDDDIFGTTLGVEEASIQHGHGDGIRDGMAIGYGEGRELGLQKGYEMGQELGFYAGCARMWRALQAKDPAFLSERQERGLAAVEDMLRSFPLLNPQDESLFDALERLRGRFKAVASGLGCLQDYFREAAADATSF</sequence>